<evidence type="ECO:0008006" key="3">
    <source>
        <dbReference type="Google" id="ProtNLM"/>
    </source>
</evidence>
<dbReference type="RefSeq" id="WP_368801150.1">
    <property type="nucleotide sequence ID" value="NZ_JAZHFV010000001.1"/>
</dbReference>
<dbReference type="EMBL" id="JAZHFV010000001">
    <property type="protein sequence ID" value="MEX4005688.1"/>
    <property type="molecule type" value="Genomic_DNA"/>
</dbReference>
<proteinExistence type="predicted"/>
<accession>A0ABV3WM07</accession>
<keyword evidence="2" id="KW-1185">Reference proteome</keyword>
<sequence length="175" mass="19019">MHIVLLVLGVVAGLGFWWYRLRAAHDAAGEVVDAVGRMRGSMRRKKIRNQNQLSPLTAVNDPIVAAATILVAVATDDVALSTAREETIRAEIGKLTSPDKLEEAVIYGKWAAAQIADTAVVIDKLGPFLAERLDGAEKHGMMTMARNVCAAEGPDLPLEAQRFRRLTQKLGLEVH</sequence>
<evidence type="ECO:0000313" key="2">
    <source>
        <dbReference type="Proteomes" id="UP001559025"/>
    </source>
</evidence>
<dbReference type="Proteomes" id="UP001559025">
    <property type="component" value="Unassembled WGS sequence"/>
</dbReference>
<comment type="caution">
    <text evidence="1">The sequence shown here is derived from an EMBL/GenBank/DDBJ whole genome shotgun (WGS) entry which is preliminary data.</text>
</comment>
<evidence type="ECO:0000313" key="1">
    <source>
        <dbReference type="EMBL" id="MEX4005688.1"/>
    </source>
</evidence>
<name>A0ABV3WM07_9HYPH</name>
<organism evidence="1 2">
    <name type="scientific">Neoaquamicrobium sediminum</name>
    <dbReference type="NCBI Taxonomy" id="1849104"/>
    <lineage>
        <taxon>Bacteria</taxon>
        <taxon>Pseudomonadati</taxon>
        <taxon>Pseudomonadota</taxon>
        <taxon>Alphaproteobacteria</taxon>
        <taxon>Hyphomicrobiales</taxon>
        <taxon>Phyllobacteriaceae</taxon>
        <taxon>Neoaquamicrobium</taxon>
    </lineage>
</organism>
<gene>
    <name evidence="1" type="ORF">V1479_00145</name>
</gene>
<protein>
    <recommendedName>
        <fullName evidence="3">Tellurite resistance protein TerB</fullName>
    </recommendedName>
</protein>
<reference evidence="1 2" key="1">
    <citation type="submission" date="2024-01" db="EMBL/GenBank/DDBJ databases">
        <title>New evidence supports the origin of RcGTA from prophage.</title>
        <authorList>
            <person name="Xu Y."/>
            <person name="Liu B."/>
            <person name="Chen F."/>
        </authorList>
    </citation>
    <scope>NUCLEOTIDE SEQUENCE [LARGE SCALE GENOMIC DNA]</scope>
    <source>
        <strain evidence="1 2">CBW1107-2</strain>
    </source>
</reference>